<feature type="transmembrane region" description="Helical" evidence="22">
    <location>
        <begin position="387"/>
        <end position="404"/>
    </location>
</feature>
<protein>
    <recommendedName>
        <fullName evidence="18">Dolichol-phosphate mannosyltransferase</fullName>
        <ecNumber evidence="8">2.4.1.83</ecNumber>
    </recommendedName>
    <alternativeName>
        <fullName evidence="20">Dolichol-phosphate mannose synthase</fullName>
    </alternativeName>
    <alternativeName>
        <fullName evidence="19">Dolichyl-phosphate beta-D-mannosyltransferase</fullName>
    </alternativeName>
    <alternativeName>
        <fullName evidence="21">Mannose-P-dolichol synthase</fullName>
    </alternativeName>
</protein>
<feature type="transmembrane region" description="Helical" evidence="22">
    <location>
        <begin position="266"/>
        <end position="287"/>
    </location>
</feature>
<dbReference type="Pfam" id="PF00535">
    <property type="entry name" value="Glycos_transf_2"/>
    <property type="match status" value="1"/>
</dbReference>
<evidence type="ECO:0000256" key="9">
    <source>
        <dbReference type="ARBA" id="ARBA00022676"/>
    </source>
</evidence>
<evidence type="ECO:0000256" key="3">
    <source>
        <dbReference type="ARBA" id="ARBA00001946"/>
    </source>
</evidence>
<dbReference type="Pfam" id="PF04138">
    <property type="entry name" value="GtrA_DPMS_TM"/>
    <property type="match status" value="1"/>
</dbReference>
<proteinExistence type="inferred from homology"/>
<comment type="caution">
    <text evidence="25">The sequence shown here is derived from an EMBL/GenBank/DDBJ whole genome shotgun (WGS) entry which is preliminary data.</text>
</comment>
<evidence type="ECO:0000256" key="17">
    <source>
        <dbReference type="ARBA" id="ARBA00053724"/>
    </source>
</evidence>
<keyword evidence="10 25" id="KW-0808">Transferase</keyword>
<feature type="domain" description="GtrA/DPMS transmembrane" evidence="24">
    <location>
        <begin position="268"/>
        <end position="410"/>
    </location>
</feature>
<evidence type="ECO:0000256" key="10">
    <source>
        <dbReference type="ARBA" id="ARBA00022679"/>
    </source>
</evidence>
<keyword evidence="15 22" id="KW-0472">Membrane</keyword>
<organism evidence="25 26">
    <name type="scientific">Crocosphaera watsonii WH 0401</name>
    <dbReference type="NCBI Taxonomy" id="555881"/>
    <lineage>
        <taxon>Bacteria</taxon>
        <taxon>Bacillati</taxon>
        <taxon>Cyanobacteriota</taxon>
        <taxon>Cyanophyceae</taxon>
        <taxon>Oscillatoriophycideae</taxon>
        <taxon>Chroococcales</taxon>
        <taxon>Aphanothecaceae</taxon>
        <taxon>Crocosphaera</taxon>
    </lineage>
</organism>
<dbReference type="GO" id="GO:0016020">
    <property type="term" value="C:membrane"/>
    <property type="evidence" value="ECO:0007669"/>
    <property type="project" value="UniProtKB-SubCell"/>
</dbReference>
<evidence type="ECO:0000259" key="23">
    <source>
        <dbReference type="Pfam" id="PF00535"/>
    </source>
</evidence>
<evidence type="ECO:0000256" key="7">
    <source>
        <dbReference type="ARBA" id="ARBA00006739"/>
    </source>
</evidence>
<evidence type="ECO:0000256" key="6">
    <source>
        <dbReference type="ARBA" id="ARBA00004922"/>
    </source>
</evidence>
<evidence type="ECO:0000256" key="21">
    <source>
        <dbReference type="ARBA" id="ARBA00083744"/>
    </source>
</evidence>
<dbReference type="GO" id="GO:0006506">
    <property type="term" value="P:GPI anchor biosynthetic process"/>
    <property type="evidence" value="ECO:0007669"/>
    <property type="project" value="TreeGrafter"/>
</dbReference>
<keyword evidence="16" id="KW-0464">Manganese</keyword>
<feature type="transmembrane region" description="Helical" evidence="22">
    <location>
        <begin position="339"/>
        <end position="361"/>
    </location>
</feature>
<evidence type="ECO:0000256" key="4">
    <source>
        <dbReference type="ARBA" id="ARBA00004141"/>
    </source>
</evidence>
<dbReference type="PANTHER" id="PTHR43398">
    <property type="entry name" value="DOLICHOL-PHOSPHATE MANNOSYLTRANSFERASE SUBUNIT 1"/>
    <property type="match status" value="1"/>
</dbReference>
<dbReference type="RefSeq" id="WP_021836178.1">
    <property type="nucleotide sequence ID" value="NZ_CAQM01000612.1"/>
</dbReference>
<evidence type="ECO:0000256" key="13">
    <source>
        <dbReference type="ARBA" id="ARBA00022842"/>
    </source>
</evidence>
<evidence type="ECO:0000256" key="14">
    <source>
        <dbReference type="ARBA" id="ARBA00022989"/>
    </source>
</evidence>
<dbReference type="Gene3D" id="3.90.550.10">
    <property type="entry name" value="Spore Coat Polysaccharide Biosynthesis Protein SpsA, Chain A"/>
    <property type="match status" value="1"/>
</dbReference>
<dbReference type="GO" id="GO:0046872">
    <property type="term" value="F:metal ion binding"/>
    <property type="evidence" value="ECO:0007669"/>
    <property type="project" value="UniProtKB-KW"/>
</dbReference>
<dbReference type="Proteomes" id="UP000018198">
    <property type="component" value="Unassembled WGS sequence"/>
</dbReference>
<comment type="cofactor">
    <cofactor evidence="1">
        <name>Ca(2+)</name>
        <dbReference type="ChEBI" id="CHEBI:29108"/>
    </cofactor>
</comment>
<comment type="subcellular location">
    <subcellularLocation>
        <location evidence="5">Endomembrane system</location>
    </subcellularLocation>
    <subcellularLocation>
        <location evidence="4">Membrane</location>
        <topology evidence="4">Multi-pass membrane protein</topology>
    </subcellularLocation>
</comment>
<keyword evidence="9 25" id="KW-0328">Glycosyltransferase</keyword>
<keyword evidence="13" id="KW-0460">Magnesium</keyword>
<dbReference type="InterPro" id="IPR039528">
    <property type="entry name" value="DPM1-like"/>
</dbReference>
<comment type="function">
    <text evidence="17">Transfers mannose from GDP-mannose to dolichol monophosphate to form dolichol phosphate mannose (Dol-P-Man) which is the mannosyl donor in pathways leading to N-glycosylation, glycosyl phosphatidylinositol membrane anchoring, and O-mannosylation of proteins.</text>
</comment>
<evidence type="ECO:0000256" key="22">
    <source>
        <dbReference type="SAM" id="Phobius"/>
    </source>
</evidence>
<evidence type="ECO:0000256" key="1">
    <source>
        <dbReference type="ARBA" id="ARBA00001913"/>
    </source>
</evidence>
<dbReference type="FunFam" id="3.90.550.10:FF:000119">
    <property type="entry name" value="Dolichol-phosphate mannosyltransferase subunit 1"/>
    <property type="match status" value="1"/>
</dbReference>
<dbReference type="InterPro" id="IPR029044">
    <property type="entry name" value="Nucleotide-diphossugar_trans"/>
</dbReference>
<comment type="pathway">
    <text evidence="6">Protein modification; protein glycosylation.</text>
</comment>
<dbReference type="GO" id="GO:0006488">
    <property type="term" value="P:dolichol-linked oligosaccharide biosynthetic process"/>
    <property type="evidence" value="ECO:0007669"/>
    <property type="project" value="TreeGrafter"/>
</dbReference>
<dbReference type="GO" id="GO:0035269">
    <property type="term" value="P:protein O-linked glycosylation via mannose"/>
    <property type="evidence" value="ECO:0007669"/>
    <property type="project" value="TreeGrafter"/>
</dbReference>
<feature type="domain" description="Glycosyltransferase 2-like" evidence="23">
    <location>
        <begin position="33"/>
        <end position="194"/>
    </location>
</feature>
<evidence type="ECO:0000256" key="5">
    <source>
        <dbReference type="ARBA" id="ARBA00004308"/>
    </source>
</evidence>
<dbReference type="EC" id="2.4.1.83" evidence="8"/>
<evidence type="ECO:0000256" key="15">
    <source>
        <dbReference type="ARBA" id="ARBA00023136"/>
    </source>
</evidence>
<evidence type="ECO:0000256" key="2">
    <source>
        <dbReference type="ARBA" id="ARBA00001936"/>
    </source>
</evidence>
<accession>T2JCE9</accession>
<evidence type="ECO:0000259" key="24">
    <source>
        <dbReference type="Pfam" id="PF04138"/>
    </source>
</evidence>
<evidence type="ECO:0000256" key="19">
    <source>
        <dbReference type="ARBA" id="ARBA00082336"/>
    </source>
</evidence>
<sequence length="417" mass="46914">MNQSLVPVPSGVFQVSGSPINQGNVDEAPLKFSLVLPTYKEAGNIQDIVKILTDLLDQSIAGDYELIVVDDNSPDHTWKLALELTSDYPQLKVMRRTEEKGLSTAVIRGWQVARGNILGVIDADLQHPPEVLQQLLGEMDKGADLAVASRHVEGGGVSEWSMIRRFLSRGAQMLGLIILPEVIGRLSDPMSGYFMVRRTAIAGKPLSPVGYKILIEVTARGKIRWLGEAGYVFRERQAGESKVTWKQYIEYLQHLVRLRLSLSARFIQFCLVGFSGLFVDLTVFSLLRKGLELGLTRSTILSAEVAIINNFLWNDLWTFRDISSRQPGKRQRLKRFIKFNFVCLAGVILQTLLVNTFFAIFQKLQLDTTIANITTNGFLRGVLTSDLLAKLMAIVIVTFWNFWLNTKLSWRVTDIER</sequence>
<dbReference type="GO" id="GO:0000271">
    <property type="term" value="P:polysaccharide biosynthetic process"/>
    <property type="evidence" value="ECO:0007669"/>
    <property type="project" value="InterPro"/>
</dbReference>
<reference evidence="25 26" key="2">
    <citation type="submission" date="2013-09" db="EMBL/GenBank/DDBJ databases">
        <title>Whole genome comparison of six Crocosphaera watsonii strains with differing phenotypes.</title>
        <authorList>
            <person name="Bench S.R."/>
            <person name="Heller P."/>
            <person name="Frank I."/>
            <person name="Arciniega M."/>
            <person name="Shilova I.N."/>
            <person name="Zehr J.P."/>
        </authorList>
    </citation>
    <scope>NUCLEOTIDE SEQUENCE [LARGE SCALE GENOMIC DNA]</scope>
    <source>
        <strain evidence="25 26">WH 0401</strain>
    </source>
</reference>
<keyword evidence="14 22" id="KW-1133">Transmembrane helix</keyword>
<evidence type="ECO:0000256" key="12">
    <source>
        <dbReference type="ARBA" id="ARBA00022723"/>
    </source>
</evidence>
<name>T2JCE9_CROWT</name>
<evidence type="ECO:0000256" key="18">
    <source>
        <dbReference type="ARBA" id="ARBA00074878"/>
    </source>
</evidence>
<evidence type="ECO:0000256" key="8">
    <source>
        <dbReference type="ARBA" id="ARBA00012704"/>
    </source>
</evidence>
<comment type="cofactor">
    <cofactor evidence="3">
        <name>Mg(2+)</name>
        <dbReference type="ChEBI" id="CHEBI:18420"/>
    </cofactor>
</comment>
<keyword evidence="12" id="KW-0479">Metal-binding</keyword>
<dbReference type="InterPro" id="IPR001173">
    <property type="entry name" value="Glyco_trans_2-like"/>
</dbReference>
<dbReference type="InterPro" id="IPR007267">
    <property type="entry name" value="GtrA_DPMS_TM"/>
</dbReference>
<dbReference type="AlphaFoldDB" id="T2JCE9"/>
<dbReference type="GO" id="GO:0012505">
    <property type="term" value="C:endomembrane system"/>
    <property type="evidence" value="ECO:0007669"/>
    <property type="project" value="UniProtKB-SubCell"/>
</dbReference>
<gene>
    <name evidence="25" type="ORF">CWATWH0401_2811</name>
</gene>
<evidence type="ECO:0000256" key="11">
    <source>
        <dbReference type="ARBA" id="ARBA00022692"/>
    </source>
</evidence>
<keyword evidence="11 22" id="KW-0812">Transmembrane</keyword>
<evidence type="ECO:0000313" key="25">
    <source>
        <dbReference type="EMBL" id="CCQ62885.1"/>
    </source>
</evidence>
<dbReference type="PANTHER" id="PTHR43398:SF1">
    <property type="entry name" value="DOLICHOL-PHOSPHATE MANNOSYLTRANSFERASE SUBUNIT 1"/>
    <property type="match status" value="1"/>
</dbReference>
<dbReference type="CDD" id="cd06442">
    <property type="entry name" value="DPM1_like"/>
    <property type="match status" value="1"/>
</dbReference>
<reference evidence="25 26" key="1">
    <citation type="submission" date="2013-01" db="EMBL/GenBank/DDBJ databases">
        <authorList>
            <person name="Bench S."/>
        </authorList>
    </citation>
    <scope>NUCLEOTIDE SEQUENCE [LARGE SCALE GENOMIC DNA]</scope>
    <source>
        <strain evidence="25 26">WH 0401</strain>
    </source>
</reference>
<evidence type="ECO:0000313" key="26">
    <source>
        <dbReference type="Proteomes" id="UP000018198"/>
    </source>
</evidence>
<comment type="cofactor">
    <cofactor evidence="2">
        <name>Mn(2+)</name>
        <dbReference type="ChEBI" id="CHEBI:29035"/>
    </cofactor>
</comment>
<comment type="similarity">
    <text evidence="7">Belongs to the glycosyltransferase 2 family.</text>
</comment>
<evidence type="ECO:0000256" key="16">
    <source>
        <dbReference type="ARBA" id="ARBA00023211"/>
    </source>
</evidence>
<evidence type="ECO:0000256" key="20">
    <source>
        <dbReference type="ARBA" id="ARBA00082614"/>
    </source>
</evidence>
<dbReference type="SUPFAM" id="SSF53448">
    <property type="entry name" value="Nucleotide-diphospho-sugar transferases"/>
    <property type="match status" value="1"/>
</dbReference>
<dbReference type="GO" id="GO:0004582">
    <property type="term" value="F:dolichyl-phosphate beta-D-mannosyltransferase activity"/>
    <property type="evidence" value="ECO:0007669"/>
    <property type="project" value="UniProtKB-EC"/>
</dbReference>
<dbReference type="EMBL" id="CAQM01000612">
    <property type="protein sequence ID" value="CCQ62885.1"/>
    <property type="molecule type" value="Genomic_DNA"/>
</dbReference>